<feature type="domain" description="Peptidase S1" evidence="8">
    <location>
        <begin position="59"/>
        <end position="286"/>
    </location>
</feature>
<comment type="subcellular location">
    <subcellularLocation>
        <location evidence="1">Secreted</location>
    </subcellularLocation>
</comment>
<dbReference type="FunFam" id="2.40.10.10:FF:000156">
    <property type="entry name" value="MIP06385p"/>
    <property type="match status" value="1"/>
</dbReference>
<dbReference type="Gene3D" id="2.40.10.10">
    <property type="entry name" value="Trypsin-like serine proteases"/>
    <property type="match status" value="1"/>
</dbReference>
<dbReference type="InterPro" id="IPR043504">
    <property type="entry name" value="Peptidase_S1_PA_chymotrypsin"/>
</dbReference>
<evidence type="ECO:0000256" key="3">
    <source>
        <dbReference type="ARBA" id="ARBA00022525"/>
    </source>
</evidence>
<protein>
    <submittedName>
        <fullName evidence="10">Glucanase inhibitor protein 3</fullName>
    </submittedName>
</protein>
<evidence type="ECO:0000256" key="7">
    <source>
        <dbReference type="ARBA" id="ARBA00023180"/>
    </source>
</evidence>
<dbReference type="InterPro" id="IPR009003">
    <property type="entry name" value="Peptidase_S1_PA"/>
</dbReference>
<dbReference type="AlphaFoldDB" id="W2IU13"/>
<name>W2IU13_PHYNI</name>
<dbReference type="OrthoDB" id="10066789at2759"/>
<keyword evidence="4" id="KW-0732">Signal</keyword>
<dbReference type="SUPFAM" id="SSF50494">
    <property type="entry name" value="Trypsin-like serine proteases"/>
    <property type="match status" value="1"/>
</dbReference>
<dbReference type="EMBL" id="KI673540">
    <property type="protein sequence ID" value="ETL37649.1"/>
    <property type="molecule type" value="Genomic_DNA"/>
</dbReference>
<dbReference type="CDD" id="cd00190">
    <property type="entry name" value="Tryp_SPc"/>
    <property type="match status" value="1"/>
</dbReference>
<keyword evidence="7" id="KW-0325">Glycoprotein</keyword>
<evidence type="ECO:0000256" key="4">
    <source>
        <dbReference type="ARBA" id="ARBA00022729"/>
    </source>
</evidence>
<sequence>MPCSTPISSLSFSVTSGFASNNSNYLPQNNMKVVSTAATISMMLGVVAASTDHASRVLVLGGGAVPVGTKKYTTGIRPTIDGDNFCAGSLIAPTKVLTTAACLGISKPANWVSVGTHYINGTQDGEQIRVVAAQNHTDYNDINGSYDVAVLTLEKPSKFTPVKLPAADDSDTVSGMWSKVVGWGYTSFPNGTKSYELQGVSLEVWSNTDCAQIYPLDDTMVCAGGVVGKDSCGGDGGGPLIKERGPGDEDDIVIGLVSWGSDCGVGYPAVYSRVSKAMTWINSVLKG</sequence>
<reference evidence="10 11" key="2">
    <citation type="submission" date="2015-11" db="EMBL/GenBank/DDBJ databases">
        <title>Genomes and virulence difference between two physiological races of Phytophthora nicotianae.</title>
        <authorList>
            <person name="Liu H."/>
            <person name="Ma X."/>
            <person name="Yu H."/>
            <person name="Fang D."/>
            <person name="Li Y."/>
            <person name="Wang X."/>
            <person name="Wang W."/>
            <person name="Dong Y."/>
            <person name="Xiao B."/>
        </authorList>
    </citation>
    <scope>NUCLEOTIDE SEQUENCE [LARGE SCALE GENOMIC DNA]</scope>
    <source>
        <strain evidence="11">race 0</strain>
        <strain evidence="10">Race 0</strain>
    </source>
</reference>
<evidence type="ECO:0000259" key="8">
    <source>
        <dbReference type="PROSITE" id="PS50240"/>
    </source>
</evidence>
<dbReference type="PANTHER" id="PTHR24276:SF98">
    <property type="entry name" value="FI18310P1-RELATED"/>
    <property type="match status" value="1"/>
</dbReference>
<dbReference type="Proteomes" id="UP000052943">
    <property type="component" value="Unassembled WGS sequence"/>
</dbReference>
<evidence type="ECO:0000256" key="5">
    <source>
        <dbReference type="ARBA" id="ARBA00023026"/>
    </source>
</evidence>
<dbReference type="InterPro" id="IPR001314">
    <property type="entry name" value="Peptidase_S1A"/>
</dbReference>
<dbReference type="InterPro" id="IPR050430">
    <property type="entry name" value="Peptidase_S1"/>
</dbReference>
<evidence type="ECO:0000256" key="2">
    <source>
        <dbReference type="ARBA" id="ARBA00007664"/>
    </source>
</evidence>
<dbReference type="SMART" id="SM00020">
    <property type="entry name" value="Tryp_SPc"/>
    <property type="match status" value="1"/>
</dbReference>
<keyword evidence="6" id="KW-1015">Disulfide bond</keyword>
<comment type="similarity">
    <text evidence="2">Belongs to the peptidase S1 family.</text>
</comment>
<evidence type="ECO:0000313" key="11">
    <source>
        <dbReference type="Proteomes" id="UP000052943"/>
    </source>
</evidence>
<accession>A0A0W8CPK2</accession>
<keyword evidence="3" id="KW-0964">Secreted</keyword>
<reference evidence="9" key="1">
    <citation type="submission" date="2013-11" db="EMBL/GenBank/DDBJ databases">
        <title>The Genome Sequence of Phytophthora parasitica CJ05E6.</title>
        <authorList>
            <consortium name="The Broad Institute Genomics Platform"/>
            <person name="Russ C."/>
            <person name="Tyler B."/>
            <person name="Panabieres F."/>
            <person name="Shan W."/>
            <person name="Tripathy S."/>
            <person name="Grunwald N."/>
            <person name="Machado M."/>
            <person name="Johnson C.S."/>
            <person name="Arredondo F."/>
            <person name="Hong C."/>
            <person name="Coffey M."/>
            <person name="Young S.K."/>
            <person name="Zeng Q."/>
            <person name="Gargeya S."/>
            <person name="Fitzgerald M."/>
            <person name="Abouelleil A."/>
            <person name="Alvarado L."/>
            <person name="Chapman S.B."/>
            <person name="Gainer-Dewar J."/>
            <person name="Goldberg J."/>
            <person name="Griggs A."/>
            <person name="Gujja S."/>
            <person name="Hansen M."/>
            <person name="Howarth C."/>
            <person name="Imamovic A."/>
            <person name="Ireland A."/>
            <person name="Larimer J."/>
            <person name="McCowan C."/>
            <person name="Murphy C."/>
            <person name="Pearson M."/>
            <person name="Poon T.W."/>
            <person name="Priest M."/>
            <person name="Roberts A."/>
            <person name="Saif S."/>
            <person name="Shea T."/>
            <person name="Sykes S."/>
            <person name="Wortman J."/>
            <person name="Nusbaum C."/>
            <person name="Birren B."/>
        </authorList>
    </citation>
    <scope>NUCLEOTIDE SEQUENCE [LARGE SCALE GENOMIC DNA]</scope>
    <source>
        <strain evidence="9">CJ05E6</strain>
    </source>
</reference>
<keyword evidence="5" id="KW-0843">Virulence</keyword>
<accession>W2IU13</accession>
<dbReference type="GO" id="GO:0004252">
    <property type="term" value="F:serine-type endopeptidase activity"/>
    <property type="evidence" value="ECO:0007669"/>
    <property type="project" value="InterPro"/>
</dbReference>
<dbReference type="InterPro" id="IPR001254">
    <property type="entry name" value="Trypsin_dom"/>
</dbReference>
<dbReference type="Proteomes" id="UP000053864">
    <property type="component" value="Unassembled WGS sequence"/>
</dbReference>
<organism evidence="9">
    <name type="scientific">Phytophthora nicotianae</name>
    <name type="common">Potato buckeye rot agent</name>
    <name type="synonym">Phytophthora parasitica</name>
    <dbReference type="NCBI Taxonomy" id="4792"/>
    <lineage>
        <taxon>Eukaryota</taxon>
        <taxon>Sar</taxon>
        <taxon>Stramenopiles</taxon>
        <taxon>Oomycota</taxon>
        <taxon>Peronosporomycetes</taxon>
        <taxon>Peronosporales</taxon>
        <taxon>Peronosporaceae</taxon>
        <taxon>Phytophthora</taxon>
    </lineage>
</organism>
<evidence type="ECO:0000313" key="10">
    <source>
        <dbReference type="EMBL" id="KUF86051.1"/>
    </source>
</evidence>
<dbReference type="EMBL" id="LNFO01002359">
    <property type="protein sequence ID" value="KUF86051.1"/>
    <property type="molecule type" value="Genomic_DNA"/>
</dbReference>
<dbReference type="GO" id="GO:0005576">
    <property type="term" value="C:extracellular region"/>
    <property type="evidence" value="ECO:0007669"/>
    <property type="project" value="UniProtKB-SubCell"/>
</dbReference>
<gene>
    <name evidence="10" type="ORF">AM587_10015427</name>
    <name evidence="9" type="ORF">L916_10670</name>
</gene>
<dbReference type="PANTHER" id="PTHR24276">
    <property type="entry name" value="POLYSERASE-RELATED"/>
    <property type="match status" value="1"/>
</dbReference>
<dbReference type="GO" id="GO:0006508">
    <property type="term" value="P:proteolysis"/>
    <property type="evidence" value="ECO:0007669"/>
    <property type="project" value="InterPro"/>
</dbReference>
<proteinExistence type="inferred from homology"/>
<dbReference type="STRING" id="4790.A0A0W8CPK2"/>
<dbReference type="VEuPathDB" id="FungiDB:PPTG_13062"/>
<evidence type="ECO:0000256" key="1">
    <source>
        <dbReference type="ARBA" id="ARBA00004613"/>
    </source>
</evidence>
<evidence type="ECO:0000256" key="6">
    <source>
        <dbReference type="ARBA" id="ARBA00023157"/>
    </source>
</evidence>
<evidence type="ECO:0000313" key="9">
    <source>
        <dbReference type="EMBL" id="ETL37649.1"/>
    </source>
</evidence>
<dbReference type="PROSITE" id="PS50240">
    <property type="entry name" value="TRYPSIN_DOM"/>
    <property type="match status" value="1"/>
</dbReference>
<dbReference type="Pfam" id="PF00089">
    <property type="entry name" value="Trypsin"/>
    <property type="match status" value="1"/>
</dbReference>
<dbReference type="PRINTS" id="PR00722">
    <property type="entry name" value="CHYMOTRYPSIN"/>
</dbReference>